<dbReference type="AlphaFoldDB" id="A0A918ZAP7"/>
<gene>
    <name evidence="2" type="ORF">GCM10018785_11380</name>
</gene>
<dbReference type="PANTHER" id="PTHR43000">
    <property type="entry name" value="DTDP-D-GLUCOSE 4,6-DEHYDRATASE-RELATED"/>
    <property type="match status" value="1"/>
</dbReference>
<dbReference type="Gene3D" id="3.40.50.720">
    <property type="entry name" value="NAD(P)-binding Rossmann-like Domain"/>
    <property type="match status" value="1"/>
</dbReference>
<dbReference type="EMBL" id="BNBT01000010">
    <property type="protein sequence ID" value="GHE43552.1"/>
    <property type="molecule type" value="Genomic_DNA"/>
</dbReference>
<sequence length="379" mass="40393">MSILFTGATGFLGSRVLRELLARGGDAPITVLGRGSGRALRTRTEAAVTWLDTPPLPAAAFERLRFLSGDITLPGLGLSAADRARATDGVTEIWHSAALLKLEGDPVPLYAANVLGTRHVLELADEAPDAHVLHVSTAYVAGRRLTGHVLESELSEEYGFQTSYEESKYTAERLVRAWAGRTGRRVTVLRPSLLATDRPVPGHLPGQPLDVLLRIVDDGMRARASHGHGLTRYLTAAGLRGEALRIRVPADPEGEGNVVPAEYAARAMVRAAARTAGWDGVRTVHVTHPHNTTARAAVRALHARYPGIAVHLVPEVDRPTPLEALVAQQAAGVLGFSAFHRTYDRTNLLAAVGDLPDPEPVDDAYLARACGAGQVAVPA</sequence>
<dbReference type="Pfam" id="PF07993">
    <property type="entry name" value="NAD_binding_4"/>
    <property type="match status" value="1"/>
</dbReference>
<dbReference type="InterPro" id="IPR013120">
    <property type="entry name" value="FAR_NAD-bd"/>
</dbReference>
<organism evidence="2 3">
    <name type="scientific">Streptomyces longispororuber</name>
    <dbReference type="NCBI Taxonomy" id="68230"/>
    <lineage>
        <taxon>Bacteria</taxon>
        <taxon>Bacillati</taxon>
        <taxon>Actinomycetota</taxon>
        <taxon>Actinomycetes</taxon>
        <taxon>Kitasatosporales</taxon>
        <taxon>Streptomycetaceae</taxon>
        <taxon>Streptomyces</taxon>
    </lineage>
</organism>
<proteinExistence type="predicted"/>
<accession>A0A918ZAP7</accession>
<dbReference type="InterPro" id="IPR036291">
    <property type="entry name" value="NAD(P)-bd_dom_sf"/>
</dbReference>
<comment type="caution">
    <text evidence="2">The sequence shown here is derived from an EMBL/GenBank/DDBJ whole genome shotgun (WGS) entry which is preliminary data.</text>
</comment>
<keyword evidence="3" id="KW-1185">Reference proteome</keyword>
<evidence type="ECO:0000313" key="2">
    <source>
        <dbReference type="EMBL" id="GHE43552.1"/>
    </source>
</evidence>
<protein>
    <recommendedName>
        <fullName evidence="1">Thioester reductase (TE) domain-containing protein</fullName>
    </recommendedName>
</protein>
<name>A0A918ZAP7_9ACTN</name>
<evidence type="ECO:0000313" key="3">
    <source>
        <dbReference type="Proteomes" id="UP000608024"/>
    </source>
</evidence>
<feature type="domain" description="Thioester reductase (TE)" evidence="1">
    <location>
        <begin position="6"/>
        <end position="213"/>
    </location>
</feature>
<reference evidence="2" key="1">
    <citation type="journal article" date="2014" name="Int. J. Syst. Evol. Microbiol.">
        <title>Complete genome sequence of Corynebacterium casei LMG S-19264T (=DSM 44701T), isolated from a smear-ripened cheese.</title>
        <authorList>
            <consortium name="US DOE Joint Genome Institute (JGI-PGF)"/>
            <person name="Walter F."/>
            <person name="Albersmeier A."/>
            <person name="Kalinowski J."/>
            <person name="Ruckert C."/>
        </authorList>
    </citation>
    <scope>NUCLEOTIDE SEQUENCE</scope>
    <source>
        <strain evidence="2">JCM 4784</strain>
    </source>
</reference>
<reference evidence="2" key="2">
    <citation type="submission" date="2020-09" db="EMBL/GenBank/DDBJ databases">
        <authorList>
            <person name="Sun Q."/>
            <person name="Ohkuma M."/>
        </authorList>
    </citation>
    <scope>NUCLEOTIDE SEQUENCE</scope>
    <source>
        <strain evidence="2">JCM 4784</strain>
    </source>
</reference>
<dbReference type="SUPFAM" id="SSF51735">
    <property type="entry name" value="NAD(P)-binding Rossmann-fold domains"/>
    <property type="match status" value="1"/>
</dbReference>
<dbReference type="RefSeq" id="WP_229925401.1">
    <property type="nucleotide sequence ID" value="NZ_BNBT01000010.1"/>
</dbReference>
<dbReference type="Proteomes" id="UP000608024">
    <property type="component" value="Unassembled WGS sequence"/>
</dbReference>
<evidence type="ECO:0000259" key="1">
    <source>
        <dbReference type="Pfam" id="PF07993"/>
    </source>
</evidence>